<protein>
    <recommendedName>
        <fullName evidence="2">Transposase for insertion sequence element IS21-like C-terminal domain-containing protein</fullName>
    </recommendedName>
</protein>
<evidence type="ECO:0000313" key="3">
    <source>
        <dbReference type="EMBL" id="SEU12887.1"/>
    </source>
</evidence>
<evidence type="ECO:0000256" key="1">
    <source>
        <dbReference type="SAM" id="MobiDB-lite"/>
    </source>
</evidence>
<comment type="caution">
    <text evidence="3">The sequence shown here is derived from an EMBL/GenBank/DDBJ whole genome shotgun (WGS) entry which is preliminary data.</text>
</comment>
<dbReference type="PANTHER" id="PTHR35004">
    <property type="entry name" value="TRANSPOSASE RV3428C-RELATED"/>
    <property type="match status" value="1"/>
</dbReference>
<feature type="domain" description="Transposase for insertion sequence element IS21-like C-terminal" evidence="2">
    <location>
        <begin position="136"/>
        <end position="202"/>
    </location>
</feature>
<reference evidence="3 4" key="1">
    <citation type="submission" date="2016-10" db="EMBL/GenBank/DDBJ databases">
        <authorList>
            <person name="Varghese N."/>
            <person name="Submissions S."/>
        </authorList>
    </citation>
    <scope>NUCLEOTIDE SEQUENCE [LARGE SCALE GENOMIC DNA]</scope>
    <source>
        <strain evidence="3 4">NLAE-zl-C196</strain>
    </source>
</reference>
<dbReference type="EMBL" id="FOIO01000065">
    <property type="protein sequence ID" value="SEU12887.1"/>
    <property type="molecule type" value="Genomic_DNA"/>
</dbReference>
<sequence length="332" mass="38424">MKMDTFIRCHVRMYEYFEGVTTRLVCDNLKTGVVTHPREGEIILTVDYEALGQHYMTAIMPAQVKKPKQKASVEGTVGKVATAIIAKLRNDVFYSFEDLKAAVAKKLYEFNHENFQKREGSRYDAFLDEKEYLHALPEIPYEIATWVYGRAVNLDFHVVFEKNRYSCPYQYARKTVDLRVTDTTVEIYYKDNRIATHNRFAAGRKNQYSTHPEDMPEQFKVTPWDDERIKNWAAAIGPYTAKTINRIFDGVSIKEQGYNPSLAVLRLSKTYSEARLETACEFAITKGIKKPRYHHLKSILAANQDKMYLDSKQSDGPDDDSMGYLRGSDYYD</sequence>
<proteinExistence type="predicted"/>
<dbReference type="AlphaFoldDB" id="A0A1I0JQG3"/>
<dbReference type="PANTHER" id="PTHR35004:SF8">
    <property type="entry name" value="TRANSPOSASE RV3428C-RELATED"/>
    <property type="match status" value="1"/>
</dbReference>
<dbReference type="Pfam" id="PF22483">
    <property type="entry name" value="Mu-transpos_C_2"/>
    <property type="match status" value="1"/>
</dbReference>
<evidence type="ECO:0000259" key="2">
    <source>
        <dbReference type="Pfam" id="PF22483"/>
    </source>
</evidence>
<accession>A0A1I0JQG3</accession>
<evidence type="ECO:0000313" key="4">
    <source>
        <dbReference type="Proteomes" id="UP000182121"/>
    </source>
</evidence>
<feature type="region of interest" description="Disordered" evidence="1">
    <location>
        <begin position="310"/>
        <end position="332"/>
    </location>
</feature>
<name>A0A1I0JQG3_9FIRM</name>
<organism evidence="3 4">
    <name type="scientific">Enterocloster clostridioformis</name>
    <dbReference type="NCBI Taxonomy" id="1531"/>
    <lineage>
        <taxon>Bacteria</taxon>
        <taxon>Bacillati</taxon>
        <taxon>Bacillota</taxon>
        <taxon>Clostridia</taxon>
        <taxon>Lachnospirales</taxon>
        <taxon>Lachnospiraceae</taxon>
        <taxon>Enterocloster</taxon>
    </lineage>
</organism>
<dbReference type="Proteomes" id="UP000182121">
    <property type="component" value="Unassembled WGS sequence"/>
</dbReference>
<dbReference type="RefSeq" id="WP_074664201.1">
    <property type="nucleotide sequence ID" value="NZ_FOIO01000065.1"/>
</dbReference>
<dbReference type="InterPro" id="IPR054353">
    <property type="entry name" value="IstA-like_C"/>
</dbReference>
<gene>
    <name evidence="3" type="ORF">SAMN05216521_10654</name>
</gene>